<protein>
    <submittedName>
        <fullName evidence="2">Uncharacterized protein</fullName>
    </submittedName>
</protein>
<feature type="transmembrane region" description="Helical" evidence="1">
    <location>
        <begin position="26"/>
        <end position="47"/>
    </location>
</feature>
<keyword evidence="1" id="KW-0812">Transmembrane</keyword>
<feature type="transmembrane region" description="Helical" evidence="1">
    <location>
        <begin position="59"/>
        <end position="80"/>
    </location>
</feature>
<evidence type="ECO:0000313" key="3">
    <source>
        <dbReference type="Proteomes" id="UP000264072"/>
    </source>
</evidence>
<dbReference type="AlphaFoldDB" id="A0A351JSD8"/>
<dbReference type="EMBL" id="DNHX01000004">
    <property type="protein sequence ID" value="HAZ29208.1"/>
    <property type="molecule type" value="Genomic_DNA"/>
</dbReference>
<evidence type="ECO:0000313" key="2">
    <source>
        <dbReference type="EMBL" id="HAZ29208.1"/>
    </source>
</evidence>
<gene>
    <name evidence="2" type="ORF">DCY43_00430</name>
</gene>
<name>A0A351JSD8_UNCKA</name>
<organism evidence="2 3">
    <name type="scientific">candidate division WWE3 bacterium</name>
    <dbReference type="NCBI Taxonomy" id="2053526"/>
    <lineage>
        <taxon>Bacteria</taxon>
        <taxon>Katanobacteria</taxon>
    </lineage>
</organism>
<comment type="caution">
    <text evidence="2">The sequence shown here is derived from an EMBL/GenBank/DDBJ whole genome shotgun (WGS) entry which is preliminary data.</text>
</comment>
<keyword evidence="1" id="KW-0472">Membrane</keyword>
<sequence>MPPNEDSNILIGKFGKEVAAAKPRTWALIVLISFVISPLGIVLALFFVFRAIKSHQRQLYLMALAALLAAIAGLGALYGIRSLLYNRKLDHYTYSALEDYKLSGNLKNAAITFKKPAEFKVYYQNYKAGSSVAGLSHNLDKDGQKKAIGYIAVSGLVNTETQDSAYLKKLSTALTSPEATDYQKFSQPIKDFAANYLPDNFDVNLANPRAFTSSNIVKNAWLFDLSVQSKASQKATPLKGSVILVSGKNSFYYFMLTSIDYNWQTNKAIWQQILNSLKPDQ</sequence>
<proteinExistence type="predicted"/>
<evidence type="ECO:0000256" key="1">
    <source>
        <dbReference type="SAM" id="Phobius"/>
    </source>
</evidence>
<reference evidence="2 3" key="1">
    <citation type="journal article" date="2018" name="Nat. Biotechnol.">
        <title>A standardized bacterial taxonomy based on genome phylogeny substantially revises the tree of life.</title>
        <authorList>
            <person name="Parks D.H."/>
            <person name="Chuvochina M."/>
            <person name="Waite D.W."/>
            <person name="Rinke C."/>
            <person name="Skarshewski A."/>
            <person name="Chaumeil P.A."/>
            <person name="Hugenholtz P."/>
        </authorList>
    </citation>
    <scope>NUCLEOTIDE SEQUENCE [LARGE SCALE GENOMIC DNA]</scope>
    <source>
        <strain evidence="2">UBA10185</strain>
    </source>
</reference>
<keyword evidence="1" id="KW-1133">Transmembrane helix</keyword>
<accession>A0A351JSD8</accession>
<dbReference type="Proteomes" id="UP000264072">
    <property type="component" value="Unassembled WGS sequence"/>
</dbReference>